<name>A0A9X2IX70_9NOCA</name>
<reference evidence="1" key="1">
    <citation type="submission" date="2022-06" db="EMBL/GenBank/DDBJ databases">
        <title>Novel species in genus nocardia.</title>
        <authorList>
            <person name="Li F."/>
        </authorList>
    </citation>
    <scope>NUCLEOTIDE SEQUENCE</scope>
    <source>
        <strain evidence="1">CDC141</strain>
    </source>
</reference>
<organism evidence="1 2">
    <name type="scientific">Nocardia pulmonis</name>
    <dbReference type="NCBI Taxonomy" id="2951408"/>
    <lineage>
        <taxon>Bacteria</taxon>
        <taxon>Bacillati</taxon>
        <taxon>Actinomycetota</taxon>
        <taxon>Actinomycetes</taxon>
        <taxon>Mycobacteriales</taxon>
        <taxon>Nocardiaceae</taxon>
        <taxon>Nocardia</taxon>
    </lineage>
</organism>
<keyword evidence="2" id="KW-1185">Reference proteome</keyword>
<evidence type="ECO:0000313" key="2">
    <source>
        <dbReference type="Proteomes" id="UP001139157"/>
    </source>
</evidence>
<evidence type="ECO:0000313" key="1">
    <source>
        <dbReference type="EMBL" id="MCM6775058.1"/>
    </source>
</evidence>
<comment type="caution">
    <text evidence="1">The sequence shown here is derived from an EMBL/GenBank/DDBJ whole genome shotgun (WGS) entry which is preliminary data.</text>
</comment>
<dbReference type="SUPFAM" id="SSF140453">
    <property type="entry name" value="EsxAB dimer-like"/>
    <property type="match status" value="1"/>
</dbReference>
<dbReference type="EMBL" id="JAMRXG010000006">
    <property type="protein sequence ID" value="MCM6775058.1"/>
    <property type="molecule type" value="Genomic_DNA"/>
</dbReference>
<proteinExistence type="predicted"/>
<dbReference type="Gene3D" id="1.10.287.1060">
    <property type="entry name" value="ESAT-6-like"/>
    <property type="match status" value="1"/>
</dbReference>
<dbReference type="Proteomes" id="UP001139157">
    <property type="component" value="Unassembled WGS sequence"/>
</dbReference>
<protein>
    <submittedName>
        <fullName evidence="1">Type VII secretion target</fullName>
    </submittedName>
</protein>
<dbReference type="AlphaFoldDB" id="A0A9X2IX70"/>
<sequence length="105" mass="11040">MANDQPSGSGMIVDPAALQTFARNLTSEAQGITGLPSGLGAASEALPGTGWNAACTQAKTSVEAALRRIGDRLTKIAESVEQSGRAIQLTDEQFRDRLTRIGLQR</sequence>
<dbReference type="InterPro" id="IPR036689">
    <property type="entry name" value="ESAT-6-like_sf"/>
</dbReference>
<gene>
    <name evidence="1" type="ORF">NDR86_16415</name>
</gene>
<accession>A0A9X2IX70</accession>
<dbReference type="RefSeq" id="WP_251912979.1">
    <property type="nucleotide sequence ID" value="NZ_JAMRXG010000006.1"/>
</dbReference>